<dbReference type="EMBL" id="DQWS01000063">
    <property type="protein sequence ID" value="HDD52759.1"/>
    <property type="molecule type" value="Genomic_DNA"/>
</dbReference>
<dbReference type="AlphaFoldDB" id="A0A7C0YCR4"/>
<dbReference type="GO" id="GO:0005829">
    <property type="term" value="C:cytosol"/>
    <property type="evidence" value="ECO:0007669"/>
    <property type="project" value="TreeGrafter"/>
</dbReference>
<comment type="pathway">
    <text evidence="4">Cofactor biosynthesis; pyridoxine 5'-phosphate biosynthesis; pyridoxine 5'-phosphate from D-erythrose 4-phosphate: step 5/5.</text>
</comment>
<evidence type="ECO:0000256" key="3">
    <source>
        <dbReference type="ARBA" id="ARBA00023096"/>
    </source>
</evidence>
<feature type="active site" description="Proton acceptor" evidence="4">
    <location>
        <position position="71"/>
    </location>
</feature>
<keyword evidence="2 4" id="KW-0808">Transferase</keyword>
<comment type="subunit">
    <text evidence="4">Homooctamer; tetramer of dimers.</text>
</comment>
<dbReference type="PANTHER" id="PTHR30456">
    <property type="entry name" value="PYRIDOXINE 5'-PHOSPHATE SYNTHASE"/>
    <property type="match status" value="1"/>
</dbReference>
<comment type="similarity">
    <text evidence="4">Belongs to the PNP synthase family.</text>
</comment>
<comment type="catalytic activity">
    <reaction evidence="4">
        <text>3-amino-2-oxopropyl phosphate + 1-deoxy-D-xylulose 5-phosphate = pyridoxine 5'-phosphate + phosphate + 2 H2O + H(+)</text>
        <dbReference type="Rhea" id="RHEA:15265"/>
        <dbReference type="ChEBI" id="CHEBI:15377"/>
        <dbReference type="ChEBI" id="CHEBI:15378"/>
        <dbReference type="ChEBI" id="CHEBI:43474"/>
        <dbReference type="ChEBI" id="CHEBI:57279"/>
        <dbReference type="ChEBI" id="CHEBI:57792"/>
        <dbReference type="ChEBI" id="CHEBI:58589"/>
        <dbReference type="EC" id="2.6.99.2"/>
    </reaction>
</comment>
<dbReference type="NCBIfam" id="NF003626">
    <property type="entry name" value="PRK05265.1-4"/>
    <property type="match status" value="1"/>
</dbReference>
<proteinExistence type="inferred from homology"/>
<dbReference type="InterPro" id="IPR004569">
    <property type="entry name" value="PyrdxlP_synth_PdxJ"/>
</dbReference>
<dbReference type="PANTHER" id="PTHR30456:SF0">
    <property type="entry name" value="PYRIDOXINE 5'-PHOSPHATE SYNTHASE"/>
    <property type="match status" value="1"/>
</dbReference>
<protein>
    <recommendedName>
        <fullName evidence="4 5">Pyridoxine 5'-phosphate synthase</fullName>
        <shortName evidence="4">PNP synthase</shortName>
        <ecNumber evidence="4 5">2.6.99.2</ecNumber>
    </recommendedName>
</protein>
<dbReference type="NCBIfam" id="NF003623">
    <property type="entry name" value="PRK05265.1-1"/>
    <property type="match status" value="1"/>
</dbReference>
<keyword evidence="3 4" id="KW-0664">Pyridoxine biosynthesis</keyword>
<feature type="active site" description="Proton donor" evidence="4">
    <location>
        <position position="192"/>
    </location>
</feature>
<dbReference type="EC" id="2.6.99.2" evidence="4 5"/>
<dbReference type="CDD" id="cd00003">
    <property type="entry name" value="PNPsynthase"/>
    <property type="match status" value="1"/>
</dbReference>
<evidence type="ECO:0000256" key="1">
    <source>
        <dbReference type="ARBA" id="ARBA00022490"/>
    </source>
</evidence>
<accession>A0A7C0YCR4</accession>
<comment type="caution">
    <text evidence="6">The sequence shown here is derived from an EMBL/GenBank/DDBJ whole genome shotgun (WGS) entry which is preliminary data.</text>
</comment>
<feature type="binding site" evidence="4">
    <location>
        <position position="51"/>
    </location>
    <ligand>
        <name>1-deoxy-D-xylulose 5-phosphate</name>
        <dbReference type="ChEBI" id="CHEBI:57792"/>
    </ligand>
</feature>
<feature type="active site" description="Proton acceptor" evidence="4">
    <location>
        <position position="44"/>
    </location>
</feature>
<keyword evidence="1 4" id="KW-0963">Cytoplasm</keyword>
<comment type="subcellular location">
    <subcellularLocation>
        <location evidence="4">Cytoplasm</location>
    </subcellularLocation>
</comment>
<dbReference type="GO" id="GO:0033856">
    <property type="term" value="F:pyridoxine 5'-phosphate synthase activity"/>
    <property type="evidence" value="ECO:0007669"/>
    <property type="project" value="UniProtKB-UniRule"/>
</dbReference>
<organism evidence="6">
    <name type="scientific">Thermosulfidibacter takaii</name>
    <dbReference type="NCBI Taxonomy" id="412593"/>
    <lineage>
        <taxon>Bacteria</taxon>
        <taxon>Pseudomonadati</taxon>
        <taxon>Thermosulfidibacterota</taxon>
        <taxon>Thermosulfidibacteria</taxon>
        <taxon>Thermosulfidibacterales</taxon>
        <taxon>Thermosulfidibacteraceae</taxon>
    </lineage>
</organism>
<dbReference type="NCBIfam" id="NF003625">
    <property type="entry name" value="PRK05265.1-3"/>
    <property type="match status" value="1"/>
</dbReference>
<dbReference type="HAMAP" id="MF_00279">
    <property type="entry name" value="PdxJ"/>
    <property type="match status" value="1"/>
</dbReference>
<dbReference type="UniPathway" id="UPA00244">
    <property type="reaction ID" value="UER00313"/>
</dbReference>
<feature type="binding site" evidence="4">
    <location>
        <position position="101"/>
    </location>
    <ligand>
        <name>1-deoxy-D-xylulose 5-phosphate</name>
        <dbReference type="ChEBI" id="CHEBI:57792"/>
    </ligand>
</feature>
<dbReference type="Gene3D" id="3.20.20.70">
    <property type="entry name" value="Aldolase class I"/>
    <property type="match status" value="1"/>
</dbReference>
<evidence type="ECO:0000256" key="4">
    <source>
        <dbReference type="HAMAP-Rule" id="MF_00279"/>
    </source>
</evidence>
<evidence type="ECO:0000256" key="2">
    <source>
        <dbReference type="ARBA" id="ARBA00022679"/>
    </source>
</evidence>
<dbReference type="GO" id="GO:0008615">
    <property type="term" value="P:pyridoxine biosynthetic process"/>
    <property type="evidence" value="ECO:0007669"/>
    <property type="project" value="UniProtKB-UniRule"/>
</dbReference>
<feature type="binding site" evidence="4">
    <location>
        <begin position="214"/>
        <end position="215"/>
    </location>
    <ligand>
        <name>3-amino-2-oxopropyl phosphate</name>
        <dbReference type="ChEBI" id="CHEBI:57279"/>
    </ligand>
</feature>
<feature type="binding site" evidence="4">
    <location>
        <begin position="10"/>
        <end position="11"/>
    </location>
    <ligand>
        <name>1-deoxy-D-xylulose 5-phosphate</name>
        <dbReference type="ChEBI" id="CHEBI:57792"/>
    </ligand>
</feature>
<dbReference type="Proteomes" id="UP000885690">
    <property type="component" value="Unassembled WGS sequence"/>
</dbReference>
<dbReference type="NCBIfam" id="TIGR00559">
    <property type="entry name" value="pdxJ"/>
    <property type="match status" value="1"/>
</dbReference>
<dbReference type="NCBIfam" id="NF003627">
    <property type="entry name" value="PRK05265.1-5"/>
    <property type="match status" value="1"/>
</dbReference>
<gene>
    <name evidence="4" type="primary">pdxJ</name>
    <name evidence="6" type="ORF">ENF32_01655</name>
</gene>
<feature type="binding site" evidence="4">
    <location>
        <position position="19"/>
    </location>
    <ligand>
        <name>3-amino-2-oxopropyl phosphate</name>
        <dbReference type="ChEBI" id="CHEBI:57279"/>
    </ligand>
</feature>
<dbReference type="InterPro" id="IPR036130">
    <property type="entry name" value="Pyridoxine-5'_phos_synth"/>
</dbReference>
<evidence type="ECO:0000313" key="6">
    <source>
        <dbReference type="EMBL" id="HDD52759.1"/>
    </source>
</evidence>
<dbReference type="SUPFAM" id="SSF63892">
    <property type="entry name" value="Pyridoxine 5'-phosphate synthase"/>
    <property type="match status" value="1"/>
</dbReference>
<comment type="function">
    <text evidence="4">Catalyzes the complicated ring closure reaction between the two acyclic compounds 1-deoxy-D-xylulose-5-phosphate (DXP) and 3-amino-2-oxopropyl phosphate (1-amino-acetone-3-phosphate or AAP) to form pyridoxine 5'-phosphate (PNP) and inorganic phosphate.</text>
</comment>
<sequence>MAVKLGVNIDHVATVREARKTVEPEPIAAAVLAELGGADGITIHLRADRRHIKDRDLRLLRQVVKTRLNLEMAATEGMIKIALEVKPDQVTLVPEKPNEVTTEGGLDVEGNLEHIANAVERLKEGGITVSIFVDPDPIQVKAAKEAGADFIEIHTGLYADAKTEREQRTEYKKIVEAAQLAQNLGLRVNAGHGLNYRNVKPIASIPGIEELNIGHSIVARAVLVGMERAVREMKELLK</sequence>
<dbReference type="InterPro" id="IPR013785">
    <property type="entry name" value="Aldolase_TIM"/>
</dbReference>
<feature type="binding site" evidence="4">
    <location>
        <position position="46"/>
    </location>
    <ligand>
        <name>1-deoxy-D-xylulose 5-phosphate</name>
        <dbReference type="ChEBI" id="CHEBI:57792"/>
    </ligand>
</feature>
<name>A0A7C0YCR4_9BACT</name>
<evidence type="ECO:0000256" key="5">
    <source>
        <dbReference type="NCBIfam" id="TIGR00559"/>
    </source>
</evidence>
<feature type="binding site" evidence="4">
    <location>
        <position position="193"/>
    </location>
    <ligand>
        <name>3-amino-2-oxopropyl phosphate</name>
        <dbReference type="ChEBI" id="CHEBI:57279"/>
    </ligand>
</feature>
<dbReference type="Pfam" id="PF03740">
    <property type="entry name" value="PdxJ"/>
    <property type="match status" value="1"/>
</dbReference>
<feature type="site" description="Transition state stabilizer" evidence="4">
    <location>
        <position position="152"/>
    </location>
</feature>
<feature type="binding site" evidence="4">
    <location>
        <position position="8"/>
    </location>
    <ligand>
        <name>3-amino-2-oxopropyl phosphate</name>
        <dbReference type="ChEBI" id="CHEBI:57279"/>
    </ligand>
</feature>
<reference evidence="6" key="1">
    <citation type="journal article" date="2020" name="mSystems">
        <title>Genome- and Community-Level Interaction Insights into Carbon Utilization and Element Cycling Functions of Hydrothermarchaeota in Hydrothermal Sediment.</title>
        <authorList>
            <person name="Zhou Z."/>
            <person name="Liu Y."/>
            <person name="Xu W."/>
            <person name="Pan J."/>
            <person name="Luo Z.H."/>
            <person name="Li M."/>
        </authorList>
    </citation>
    <scope>NUCLEOTIDE SEQUENCE [LARGE SCALE GENOMIC DNA]</scope>
    <source>
        <strain evidence="6">HyVt-115</strain>
    </source>
</reference>